<dbReference type="SUPFAM" id="SSF54001">
    <property type="entry name" value="Cysteine proteinases"/>
    <property type="match status" value="1"/>
</dbReference>
<comment type="similarity">
    <text evidence="1">Belongs to the peptidase C48 family.</text>
</comment>
<name>A0AA35YKQ1_LACSI</name>
<dbReference type="Gene3D" id="1.10.418.20">
    <property type="match status" value="1"/>
</dbReference>
<dbReference type="InterPro" id="IPR003653">
    <property type="entry name" value="Peptidase_C48_C"/>
</dbReference>
<dbReference type="PROSITE" id="PS50600">
    <property type="entry name" value="ULP_PROTEASE"/>
    <property type="match status" value="1"/>
</dbReference>
<evidence type="ECO:0000256" key="2">
    <source>
        <dbReference type="ARBA" id="ARBA00022670"/>
    </source>
</evidence>
<keyword evidence="8" id="KW-1185">Reference proteome</keyword>
<dbReference type="AlphaFoldDB" id="A0AA35YKQ1"/>
<dbReference type="GO" id="GO:0006508">
    <property type="term" value="P:proteolysis"/>
    <property type="evidence" value="ECO:0007669"/>
    <property type="project" value="UniProtKB-KW"/>
</dbReference>
<dbReference type="EMBL" id="OX465079">
    <property type="protein sequence ID" value="CAI9275781.1"/>
    <property type="molecule type" value="Genomic_DNA"/>
</dbReference>
<dbReference type="GO" id="GO:0016926">
    <property type="term" value="P:protein desumoylation"/>
    <property type="evidence" value="ECO:0007669"/>
    <property type="project" value="UniProtKB-ARBA"/>
</dbReference>
<dbReference type="Gene3D" id="3.30.310.130">
    <property type="entry name" value="Ubiquitin-related"/>
    <property type="match status" value="1"/>
</dbReference>
<dbReference type="Proteomes" id="UP001177003">
    <property type="component" value="Chromosome 3"/>
</dbReference>
<feature type="region of interest" description="Disordered" evidence="5">
    <location>
        <begin position="184"/>
        <end position="248"/>
    </location>
</feature>
<keyword evidence="2" id="KW-0645">Protease</keyword>
<sequence length="529" mass="61312">MESEEESGCSRIKNNKPLSLEWEKIMPSSSGDDDRPPELLVTSKKKFKGGGSGIDAQENQIEDLELQTKSLNEITESITRFKKNLVTLSKKLPDNGEKLKGTLQRYEAELERRNKLKSEKVDFRCDETIQLSDHSNEGDSSGKKKGDQKSSSPSKFANFFNKKIVEGSRTVNAFDSDLSIMNHCQGRKGKQNSQPLGKGKSRKALPSPRTPVVDNEKQIFSNDDKKHNDSISTSSPEPPATSRNLRPRHKRTYHLLDEEPKFHSKIQYADLGICEKDVTVYYPSRDDPGSVEVNYADMACLAPEACLSSTIMNFYIRYLQQQPTSSSESSTCHYHFFNTYFYNKLEKLSYKEDSFLKFRKWWKGVNIFEKAYILLPIHDNAHWSLVIICFPTKEDELGPILLHLDSLGLHNSKSLFVNIKRFLKEEWSYIRKSELLEVPIPDEIWENLDTKMEHRRVTVPQQMNEYDCGLFVLLYMERFIKEAPRRLKKKHLTMFGRQWFQPEEASDLRVKVHNLLVEEFKNVKEKKES</sequence>
<accession>A0AA35YKQ1</accession>
<gene>
    <name evidence="7" type="ORF">LSALG_LOCUS15801</name>
</gene>
<evidence type="ECO:0000256" key="1">
    <source>
        <dbReference type="ARBA" id="ARBA00005234"/>
    </source>
</evidence>
<protein>
    <recommendedName>
        <fullName evidence="6">Ubiquitin-like protease family profile domain-containing protein</fullName>
    </recommendedName>
</protein>
<dbReference type="Pfam" id="PF02902">
    <property type="entry name" value="Peptidase_C48"/>
    <property type="match status" value="1"/>
</dbReference>
<evidence type="ECO:0000256" key="4">
    <source>
        <dbReference type="ARBA" id="ARBA00022807"/>
    </source>
</evidence>
<dbReference type="PANTHER" id="PTHR46915">
    <property type="entry name" value="UBIQUITIN-LIKE PROTEASE 4-RELATED"/>
    <property type="match status" value="1"/>
</dbReference>
<evidence type="ECO:0000256" key="3">
    <source>
        <dbReference type="ARBA" id="ARBA00022801"/>
    </source>
</evidence>
<evidence type="ECO:0000259" key="6">
    <source>
        <dbReference type="PROSITE" id="PS50600"/>
    </source>
</evidence>
<feature type="compositionally biased region" description="Basic and acidic residues" evidence="5">
    <location>
        <begin position="134"/>
        <end position="148"/>
    </location>
</feature>
<dbReference type="GO" id="GO:0008234">
    <property type="term" value="F:cysteine-type peptidase activity"/>
    <property type="evidence" value="ECO:0007669"/>
    <property type="project" value="UniProtKB-KW"/>
</dbReference>
<dbReference type="PANTHER" id="PTHR46915:SF2">
    <property type="entry name" value="UBIQUITIN-LIKE PROTEASE 4"/>
    <property type="match status" value="1"/>
</dbReference>
<feature type="compositionally biased region" description="Basic and acidic residues" evidence="5">
    <location>
        <begin position="214"/>
        <end position="229"/>
    </location>
</feature>
<keyword evidence="4" id="KW-0788">Thiol protease</keyword>
<evidence type="ECO:0000313" key="7">
    <source>
        <dbReference type="EMBL" id="CAI9275781.1"/>
    </source>
</evidence>
<feature type="domain" description="Ubiquitin-like protease family profile" evidence="6">
    <location>
        <begin position="291"/>
        <end position="479"/>
    </location>
</feature>
<feature type="region of interest" description="Disordered" evidence="5">
    <location>
        <begin position="132"/>
        <end position="155"/>
    </location>
</feature>
<reference evidence="7" key="1">
    <citation type="submission" date="2023-04" db="EMBL/GenBank/DDBJ databases">
        <authorList>
            <person name="Vijverberg K."/>
            <person name="Xiong W."/>
            <person name="Schranz E."/>
        </authorList>
    </citation>
    <scope>NUCLEOTIDE SEQUENCE</scope>
</reference>
<evidence type="ECO:0000313" key="8">
    <source>
        <dbReference type="Proteomes" id="UP001177003"/>
    </source>
</evidence>
<organism evidence="7 8">
    <name type="scientific">Lactuca saligna</name>
    <name type="common">Willowleaf lettuce</name>
    <dbReference type="NCBI Taxonomy" id="75948"/>
    <lineage>
        <taxon>Eukaryota</taxon>
        <taxon>Viridiplantae</taxon>
        <taxon>Streptophyta</taxon>
        <taxon>Embryophyta</taxon>
        <taxon>Tracheophyta</taxon>
        <taxon>Spermatophyta</taxon>
        <taxon>Magnoliopsida</taxon>
        <taxon>eudicotyledons</taxon>
        <taxon>Gunneridae</taxon>
        <taxon>Pentapetalae</taxon>
        <taxon>asterids</taxon>
        <taxon>campanulids</taxon>
        <taxon>Asterales</taxon>
        <taxon>Asteraceae</taxon>
        <taxon>Cichorioideae</taxon>
        <taxon>Cichorieae</taxon>
        <taxon>Lactucinae</taxon>
        <taxon>Lactuca</taxon>
    </lineage>
</organism>
<keyword evidence="3" id="KW-0378">Hydrolase</keyword>
<dbReference type="InterPro" id="IPR038765">
    <property type="entry name" value="Papain-like_cys_pep_sf"/>
</dbReference>
<proteinExistence type="inferred from homology"/>
<evidence type="ECO:0000256" key="5">
    <source>
        <dbReference type="SAM" id="MobiDB-lite"/>
    </source>
</evidence>